<dbReference type="InterPro" id="IPR000008">
    <property type="entry name" value="C2_dom"/>
</dbReference>
<accession>A0A5N5SWG3</accession>
<dbReference type="SUPFAM" id="SSF49562">
    <property type="entry name" value="C2 domain (Calcium/lipid-binding domain, CaLB)"/>
    <property type="match status" value="1"/>
</dbReference>
<dbReference type="GO" id="GO:0030672">
    <property type="term" value="C:synaptic vesicle membrane"/>
    <property type="evidence" value="ECO:0007669"/>
    <property type="project" value="TreeGrafter"/>
</dbReference>
<dbReference type="PRINTS" id="PR00360">
    <property type="entry name" value="C2DOMAIN"/>
</dbReference>
<evidence type="ECO:0000256" key="1">
    <source>
        <dbReference type="ARBA" id="ARBA00022723"/>
    </source>
</evidence>
<dbReference type="InterPro" id="IPR035892">
    <property type="entry name" value="C2_domain_sf"/>
</dbReference>
<comment type="caution">
    <text evidence="4">The sequence shown here is derived from an EMBL/GenBank/DDBJ whole genome shotgun (WGS) entry which is preliminary data.</text>
</comment>
<dbReference type="OrthoDB" id="5973539at2759"/>
<feature type="non-terminal residue" evidence="4">
    <location>
        <position position="126"/>
    </location>
</feature>
<dbReference type="GO" id="GO:0005509">
    <property type="term" value="F:calcium ion binding"/>
    <property type="evidence" value="ECO:0007669"/>
    <property type="project" value="TreeGrafter"/>
</dbReference>
<dbReference type="PANTHER" id="PTHR45911:SF4">
    <property type="entry name" value="MULTIPLE C2 AND TRANSMEMBRANE DOMAIN-CONTAINING PROTEIN"/>
    <property type="match status" value="1"/>
</dbReference>
<dbReference type="SMART" id="SM00239">
    <property type="entry name" value="C2"/>
    <property type="match status" value="1"/>
</dbReference>
<dbReference type="PROSITE" id="PS50004">
    <property type="entry name" value="C2"/>
    <property type="match status" value="1"/>
</dbReference>
<reference evidence="4 5" key="1">
    <citation type="journal article" date="2019" name="PLoS Biol.">
        <title>Sex chromosomes control vertical transmission of feminizing Wolbachia symbionts in an isopod.</title>
        <authorList>
            <person name="Becking T."/>
            <person name="Chebbi M.A."/>
            <person name="Giraud I."/>
            <person name="Moumen B."/>
            <person name="Laverre T."/>
            <person name="Caubet Y."/>
            <person name="Peccoud J."/>
            <person name="Gilbert C."/>
            <person name="Cordaux R."/>
        </authorList>
    </citation>
    <scope>NUCLEOTIDE SEQUENCE [LARGE SCALE GENOMIC DNA]</scope>
    <source>
        <strain evidence="4">ANa2</strain>
        <tissue evidence="4">Whole body excluding digestive tract and cuticle</tissue>
    </source>
</reference>
<gene>
    <name evidence="4" type="primary">AGD11</name>
    <name evidence="4" type="ORF">Anas_01049</name>
</gene>
<dbReference type="PANTHER" id="PTHR45911">
    <property type="entry name" value="C2 DOMAIN-CONTAINING PROTEIN"/>
    <property type="match status" value="1"/>
</dbReference>
<dbReference type="Proteomes" id="UP000326759">
    <property type="component" value="Unassembled WGS sequence"/>
</dbReference>
<proteinExistence type="predicted"/>
<organism evidence="4 5">
    <name type="scientific">Armadillidium nasatum</name>
    <dbReference type="NCBI Taxonomy" id="96803"/>
    <lineage>
        <taxon>Eukaryota</taxon>
        <taxon>Metazoa</taxon>
        <taxon>Ecdysozoa</taxon>
        <taxon>Arthropoda</taxon>
        <taxon>Crustacea</taxon>
        <taxon>Multicrustacea</taxon>
        <taxon>Malacostraca</taxon>
        <taxon>Eumalacostraca</taxon>
        <taxon>Peracarida</taxon>
        <taxon>Isopoda</taxon>
        <taxon>Oniscidea</taxon>
        <taxon>Crinocheta</taxon>
        <taxon>Armadillidiidae</taxon>
        <taxon>Armadillidium</taxon>
    </lineage>
</organism>
<evidence type="ECO:0000313" key="5">
    <source>
        <dbReference type="Proteomes" id="UP000326759"/>
    </source>
</evidence>
<dbReference type="EMBL" id="SEYY01019444">
    <property type="protein sequence ID" value="KAB7498255.1"/>
    <property type="molecule type" value="Genomic_DNA"/>
</dbReference>
<dbReference type="AlphaFoldDB" id="A0A5N5SWG3"/>
<keyword evidence="2" id="KW-0106">Calcium</keyword>
<evidence type="ECO:0000259" key="3">
    <source>
        <dbReference type="PROSITE" id="PS50004"/>
    </source>
</evidence>
<evidence type="ECO:0000256" key="2">
    <source>
        <dbReference type="ARBA" id="ARBA00022837"/>
    </source>
</evidence>
<protein>
    <submittedName>
        <fullName evidence="4">Putative ADP-ribosylation factor GTPase-activating protein AGD11</fullName>
    </submittedName>
</protein>
<feature type="domain" description="C2" evidence="3">
    <location>
        <begin position="1"/>
        <end position="96"/>
    </location>
</feature>
<keyword evidence="5" id="KW-1185">Reference proteome</keyword>
<name>A0A5N5SWG3_9CRUS</name>
<dbReference type="Gene3D" id="2.60.40.150">
    <property type="entry name" value="C2 domain"/>
    <property type="match status" value="1"/>
</dbReference>
<sequence>MVLEHFFSLILSPVSSTSDPYVKFKVGGKVVFKSKTVYKDLNPIWDETFVVGIEDPFEPIQIKVFDYDWGLQDDFMGMATVDLSTLELNTPVEKTVVLQEPGKHEYMGTVTLNLTLVPKTQEEKEQ</sequence>
<dbReference type="GO" id="GO:0046928">
    <property type="term" value="P:regulation of neurotransmitter secretion"/>
    <property type="evidence" value="ECO:0007669"/>
    <property type="project" value="TreeGrafter"/>
</dbReference>
<keyword evidence="1" id="KW-0479">Metal-binding</keyword>
<evidence type="ECO:0000313" key="4">
    <source>
        <dbReference type="EMBL" id="KAB7498255.1"/>
    </source>
</evidence>
<dbReference type="Pfam" id="PF00168">
    <property type="entry name" value="C2"/>
    <property type="match status" value="1"/>
</dbReference>